<evidence type="ECO:0000256" key="13">
    <source>
        <dbReference type="SAM" id="Phobius"/>
    </source>
</evidence>
<dbReference type="CDD" id="cd02183">
    <property type="entry name" value="GH16_fungal_CRH1_transglycosylase"/>
    <property type="match status" value="1"/>
</dbReference>
<evidence type="ECO:0000313" key="17">
    <source>
        <dbReference type="Proteomes" id="UP000799779"/>
    </source>
</evidence>
<dbReference type="PROSITE" id="PS51762">
    <property type="entry name" value="GH16_2"/>
    <property type="match status" value="1"/>
</dbReference>
<evidence type="ECO:0000256" key="3">
    <source>
        <dbReference type="ARBA" id="ARBA00012729"/>
    </source>
</evidence>
<dbReference type="AlphaFoldDB" id="A0A6A5WXL5"/>
<dbReference type="Proteomes" id="UP000799779">
    <property type="component" value="Unassembled WGS sequence"/>
</dbReference>
<dbReference type="PANTHER" id="PTHR10963">
    <property type="entry name" value="GLYCOSYL HYDROLASE-RELATED"/>
    <property type="match status" value="1"/>
</dbReference>
<gene>
    <name evidence="16" type="ORF">P154DRAFT_541938</name>
</gene>
<comment type="subcellular location">
    <subcellularLocation>
        <location evidence="2">Membrane</location>
    </subcellularLocation>
</comment>
<keyword evidence="6 14" id="KW-0732">Signal</keyword>
<keyword evidence="4" id="KW-0328">Glycosyltransferase</keyword>
<keyword evidence="17" id="KW-1185">Reference proteome</keyword>
<evidence type="ECO:0000256" key="1">
    <source>
        <dbReference type="ARBA" id="ARBA00000822"/>
    </source>
</evidence>
<evidence type="ECO:0000256" key="2">
    <source>
        <dbReference type="ARBA" id="ARBA00004370"/>
    </source>
</evidence>
<dbReference type="GO" id="GO:0031505">
    <property type="term" value="P:fungal-type cell wall organization"/>
    <property type="evidence" value="ECO:0007669"/>
    <property type="project" value="TreeGrafter"/>
</dbReference>
<evidence type="ECO:0000256" key="4">
    <source>
        <dbReference type="ARBA" id="ARBA00022676"/>
    </source>
</evidence>
<feature type="domain" description="GH16" evidence="15">
    <location>
        <begin position="23"/>
        <end position="249"/>
    </location>
</feature>
<dbReference type="GO" id="GO:0008843">
    <property type="term" value="F:endochitinase activity"/>
    <property type="evidence" value="ECO:0007669"/>
    <property type="project" value="UniProtKB-EC"/>
</dbReference>
<dbReference type="Gene3D" id="2.60.120.200">
    <property type="match status" value="1"/>
</dbReference>
<keyword evidence="8 13" id="KW-0472">Membrane</keyword>
<name>A0A6A5WXL5_9PLEO</name>
<evidence type="ECO:0000256" key="9">
    <source>
        <dbReference type="ARBA" id="ARBA00023180"/>
    </source>
</evidence>
<keyword evidence="10" id="KW-0326">Glycosidase</keyword>
<feature type="signal peptide" evidence="14">
    <location>
        <begin position="1"/>
        <end position="21"/>
    </location>
</feature>
<reference evidence="16" key="1">
    <citation type="journal article" date="2020" name="Stud. Mycol.">
        <title>101 Dothideomycetes genomes: a test case for predicting lifestyles and emergence of pathogens.</title>
        <authorList>
            <person name="Haridas S."/>
            <person name="Albert R."/>
            <person name="Binder M."/>
            <person name="Bloem J."/>
            <person name="Labutti K."/>
            <person name="Salamov A."/>
            <person name="Andreopoulos B."/>
            <person name="Baker S."/>
            <person name="Barry K."/>
            <person name="Bills G."/>
            <person name="Bluhm B."/>
            <person name="Cannon C."/>
            <person name="Castanera R."/>
            <person name="Culley D."/>
            <person name="Daum C."/>
            <person name="Ezra D."/>
            <person name="Gonzalez J."/>
            <person name="Henrissat B."/>
            <person name="Kuo A."/>
            <person name="Liang C."/>
            <person name="Lipzen A."/>
            <person name="Lutzoni F."/>
            <person name="Magnuson J."/>
            <person name="Mondo S."/>
            <person name="Nolan M."/>
            <person name="Ohm R."/>
            <person name="Pangilinan J."/>
            <person name="Park H.-J."/>
            <person name="Ramirez L."/>
            <person name="Alfaro M."/>
            <person name="Sun H."/>
            <person name="Tritt A."/>
            <person name="Yoshinaga Y."/>
            <person name="Zwiers L.-H."/>
            <person name="Turgeon B."/>
            <person name="Goodwin S."/>
            <person name="Spatafora J."/>
            <person name="Crous P."/>
            <person name="Grigoriev I."/>
        </authorList>
    </citation>
    <scope>NUCLEOTIDE SEQUENCE</scope>
    <source>
        <strain evidence="16">CBS 123094</strain>
    </source>
</reference>
<keyword evidence="11" id="KW-0961">Cell wall biogenesis/degradation</keyword>
<keyword evidence="13" id="KW-1133">Transmembrane helix</keyword>
<proteinExistence type="inferred from homology"/>
<dbReference type="GO" id="GO:0016757">
    <property type="term" value="F:glycosyltransferase activity"/>
    <property type="evidence" value="ECO:0007669"/>
    <property type="project" value="UniProtKB-KW"/>
</dbReference>
<keyword evidence="13" id="KW-0812">Transmembrane</keyword>
<accession>A0A6A5WXL5</accession>
<keyword evidence="9" id="KW-0325">Glycoprotein</keyword>
<organism evidence="16 17">
    <name type="scientific">Amniculicola lignicola CBS 123094</name>
    <dbReference type="NCBI Taxonomy" id="1392246"/>
    <lineage>
        <taxon>Eukaryota</taxon>
        <taxon>Fungi</taxon>
        <taxon>Dikarya</taxon>
        <taxon>Ascomycota</taxon>
        <taxon>Pezizomycotina</taxon>
        <taxon>Dothideomycetes</taxon>
        <taxon>Pleosporomycetidae</taxon>
        <taxon>Pleosporales</taxon>
        <taxon>Amniculicolaceae</taxon>
        <taxon>Amniculicola</taxon>
    </lineage>
</organism>
<evidence type="ECO:0000256" key="10">
    <source>
        <dbReference type="ARBA" id="ARBA00023295"/>
    </source>
</evidence>
<evidence type="ECO:0000259" key="15">
    <source>
        <dbReference type="PROSITE" id="PS51762"/>
    </source>
</evidence>
<dbReference type="GO" id="GO:0016020">
    <property type="term" value="C:membrane"/>
    <property type="evidence" value="ECO:0007669"/>
    <property type="project" value="UniProtKB-SubCell"/>
</dbReference>
<evidence type="ECO:0000256" key="12">
    <source>
        <dbReference type="ARBA" id="ARBA00038074"/>
    </source>
</evidence>
<dbReference type="InterPro" id="IPR050546">
    <property type="entry name" value="Glycosyl_Hydrlase_16"/>
</dbReference>
<keyword evidence="5" id="KW-0808">Transferase</keyword>
<comment type="similarity">
    <text evidence="12">Belongs to the glycosyl hydrolase 16 family. CRH1 subfamily.</text>
</comment>
<dbReference type="InterPro" id="IPR013320">
    <property type="entry name" value="ConA-like_dom_sf"/>
</dbReference>
<dbReference type="Pfam" id="PF00722">
    <property type="entry name" value="Glyco_hydro_16"/>
    <property type="match status" value="1"/>
</dbReference>
<evidence type="ECO:0000313" key="16">
    <source>
        <dbReference type="EMBL" id="KAF2006480.1"/>
    </source>
</evidence>
<dbReference type="SUPFAM" id="SSF49899">
    <property type="entry name" value="Concanavalin A-like lectins/glucanases"/>
    <property type="match status" value="1"/>
</dbReference>
<dbReference type="EC" id="3.2.1.14" evidence="3"/>
<dbReference type="GO" id="GO:0009277">
    <property type="term" value="C:fungal-type cell wall"/>
    <property type="evidence" value="ECO:0007669"/>
    <property type="project" value="TreeGrafter"/>
</dbReference>
<evidence type="ECO:0000256" key="11">
    <source>
        <dbReference type="ARBA" id="ARBA00023316"/>
    </source>
</evidence>
<evidence type="ECO:0000256" key="5">
    <source>
        <dbReference type="ARBA" id="ARBA00022679"/>
    </source>
</evidence>
<dbReference type="OrthoDB" id="4781at2759"/>
<feature type="chain" id="PRO_5025509265" description="chitinase" evidence="14">
    <location>
        <begin position="22"/>
        <end position="367"/>
    </location>
</feature>
<dbReference type="EMBL" id="ML977559">
    <property type="protein sequence ID" value="KAF2006480.1"/>
    <property type="molecule type" value="Genomic_DNA"/>
</dbReference>
<dbReference type="PANTHER" id="PTHR10963:SF27">
    <property type="entry name" value="GLYCOSIDASE-RELATED"/>
    <property type="match status" value="1"/>
</dbReference>
<evidence type="ECO:0000256" key="7">
    <source>
        <dbReference type="ARBA" id="ARBA00022801"/>
    </source>
</evidence>
<protein>
    <recommendedName>
        <fullName evidence="3">chitinase</fullName>
        <ecNumber evidence="3">3.2.1.14</ecNumber>
    </recommendedName>
</protein>
<dbReference type="GO" id="GO:0005975">
    <property type="term" value="P:carbohydrate metabolic process"/>
    <property type="evidence" value="ECO:0007669"/>
    <property type="project" value="InterPro"/>
</dbReference>
<sequence>MLAITLSALAVLAGLLPTALAQTHTDCNPLNTTGCPDMPALGGNYTFDFNKTMSEKIWTESNQGSVDRRDDGTTFTIEGSGDAPTLKSTFYLFFGRVSIIMKAANGQGIVSSAILQSECLDEIDWEFLGSNTTHVMTNYFGKGNTTDYTRGKEFAMAAPQEDFHNYTLDWTAERIQWWLDGKMLRELKYGEALGGKNYPQTPMNIRLGSWSGGDVKNNDPGVVEWAGGATDFKKGPFVMTVREIYAEDYHTAKTYSWANMDATGDWQKVKVVEGKSESLEEAQKPHGVKNRIMALSQTAKIAIAGGVLGFVLILSCFITICCVKQRRAGRKEFAEIQAQEDKEAAELREYKNKMAAGHFGYAGGNRV</sequence>
<evidence type="ECO:0000256" key="8">
    <source>
        <dbReference type="ARBA" id="ARBA00023136"/>
    </source>
</evidence>
<comment type="catalytic activity">
    <reaction evidence="1">
        <text>Random endo-hydrolysis of N-acetyl-beta-D-glucosaminide (1-&gt;4)-beta-linkages in chitin and chitodextrins.</text>
        <dbReference type="EC" id="3.2.1.14"/>
    </reaction>
</comment>
<keyword evidence="7 16" id="KW-0378">Hydrolase</keyword>
<dbReference type="InterPro" id="IPR000757">
    <property type="entry name" value="Beta-glucanase-like"/>
</dbReference>
<feature type="transmembrane region" description="Helical" evidence="13">
    <location>
        <begin position="301"/>
        <end position="323"/>
    </location>
</feature>
<evidence type="ECO:0000256" key="14">
    <source>
        <dbReference type="SAM" id="SignalP"/>
    </source>
</evidence>
<evidence type="ECO:0000256" key="6">
    <source>
        <dbReference type="ARBA" id="ARBA00022729"/>
    </source>
</evidence>